<comment type="similarity">
    <text evidence="2 7">Belongs to the FAD-dependent glycerol-3-phosphate dehydrogenase family.</text>
</comment>
<evidence type="ECO:0000256" key="5">
    <source>
        <dbReference type="ARBA" id="ARBA00022827"/>
    </source>
</evidence>
<keyword evidence="11" id="KW-1185">Reference proteome</keyword>
<evidence type="ECO:0000313" key="11">
    <source>
        <dbReference type="Proteomes" id="UP000241769"/>
    </source>
</evidence>
<dbReference type="SUPFAM" id="SSF54373">
    <property type="entry name" value="FAD-linked reductases, C-terminal domain"/>
    <property type="match status" value="1"/>
</dbReference>
<dbReference type="FunFam" id="1.10.8.870:FF:000010">
    <property type="entry name" value="Glycerol-3-phosphate dehydrogenase"/>
    <property type="match status" value="1"/>
</dbReference>
<evidence type="ECO:0000256" key="7">
    <source>
        <dbReference type="RuleBase" id="RU361217"/>
    </source>
</evidence>
<keyword evidence="6 7" id="KW-0560">Oxidoreductase</keyword>
<dbReference type="GO" id="GO:0006072">
    <property type="term" value="P:glycerol-3-phosphate metabolic process"/>
    <property type="evidence" value="ECO:0007669"/>
    <property type="project" value="UniProtKB-UniRule"/>
</dbReference>
<evidence type="ECO:0000256" key="3">
    <source>
        <dbReference type="ARBA" id="ARBA00013029"/>
    </source>
</evidence>
<keyword evidence="5" id="KW-0274">FAD</keyword>
<proteinExistence type="inferred from homology"/>
<dbReference type="Pfam" id="PF01266">
    <property type="entry name" value="DAO"/>
    <property type="match status" value="1"/>
</dbReference>
<dbReference type="PRINTS" id="PR01001">
    <property type="entry name" value="FADG3PDH"/>
</dbReference>
<dbReference type="InterPro" id="IPR036188">
    <property type="entry name" value="FAD/NAD-bd_sf"/>
</dbReference>
<evidence type="ECO:0000256" key="4">
    <source>
        <dbReference type="ARBA" id="ARBA00022630"/>
    </source>
</evidence>
<organism evidence="10 11">
    <name type="scientific">Planoprotostelium fungivorum</name>
    <dbReference type="NCBI Taxonomy" id="1890364"/>
    <lineage>
        <taxon>Eukaryota</taxon>
        <taxon>Amoebozoa</taxon>
        <taxon>Evosea</taxon>
        <taxon>Variosea</taxon>
        <taxon>Cavosteliida</taxon>
        <taxon>Cavosteliaceae</taxon>
        <taxon>Planoprotostelium</taxon>
    </lineage>
</organism>
<protein>
    <recommendedName>
        <fullName evidence="3 7">Glycerol-3-phosphate dehydrogenase</fullName>
        <ecNumber evidence="3 7">1.1.5.3</ecNumber>
    </recommendedName>
</protein>
<dbReference type="GO" id="GO:0004368">
    <property type="term" value="F:glycerol-3-phosphate dehydrogenase (quinone) activity"/>
    <property type="evidence" value="ECO:0007669"/>
    <property type="project" value="UniProtKB-EC"/>
</dbReference>
<reference evidence="10 11" key="1">
    <citation type="journal article" date="2018" name="Genome Biol. Evol.">
        <title>Multiple Roots of Fruiting Body Formation in Amoebozoa.</title>
        <authorList>
            <person name="Hillmann F."/>
            <person name="Forbes G."/>
            <person name="Novohradska S."/>
            <person name="Ferling I."/>
            <person name="Riege K."/>
            <person name="Groth M."/>
            <person name="Westermann M."/>
            <person name="Marz M."/>
            <person name="Spaller T."/>
            <person name="Winckler T."/>
            <person name="Schaap P."/>
            <person name="Glockner G."/>
        </authorList>
    </citation>
    <scope>NUCLEOTIDE SEQUENCE [LARGE SCALE GENOMIC DNA]</scope>
    <source>
        <strain evidence="10 11">Jena</strain>
    </source>
</reference>
<dbReference type="Pfam" id="PF16901">
    <property type="entry name" value="DAO_C"/>
    <property type="match status" value="1"/>
</dbReference>
<keyword evidence="4 7" id="KW-0285">Flavoprotein</keyword>
<dbReference type="Proteomes" id="UP000241769">
    <property type="component" value="Unassembled WGS sequence"/>
</dbReference>
<dbReference type="Gene3D" id="3.30.9.10">
    <property type="entry name" value="D-Amino Acid Oxidase, subunit A, domain 2"/>
    <property type="match status" value="1"/>
</dbReference>
<evidence type="ECO:0000256" key="6">
    <source>
        <dbReference type="ARBA" id="ARBA00023002"/>
    </source>
</evidence>
<evidence type="ECO:0000256" key="2">
    <source>
        <dbReference type="ARBA" id="ARBA00007330"/>
    </source>
</evidence>
<gene>
    <name evidence="10" type="ORF">PROFUN_11094</name>
</gene>
<dbReference type="GO" id="GO:0005739">
    <property type="term" value="C:mitochondrion"/>
    <property type="evidence" value="ECO:0007669"/>
    <property type="project" value="TreeGrafter"/>
</dbReference>
<dbReference type="InterPro" id="IPR006076">
    <property type="entry name" value="FAD-dep_OxRdtase"/>
</dbReference>
<dbReference type="EC" id="1.1.5.3" evidence="3 7"/>
<name>A0A2P6NAK6_9EUKA</name>
<dbReference type="FunCoup" id="A0A2P6NAK6">
    <property type="interactions" value="413"/>
</dbReference>
<dbReference type="PROSITE" id="PS00978">
    <property type="entry name" value="FAD_G3PDH_2"/>
    <property type="match status" value="1"/>
</dbReference>
<dbReference type="EMBL" id="MDYQ01000133">
    <property type="protein sequence ID" value="PRP80980.1"/>
    <property type="molecule type" value="Genomic_DNA"/>
</dbReference>
<dbReference type="Gene3D" id="3.50.50.60">
    <property type="entry name" value="FAD/NAD(P)-binding domain"/>
    <property type="match status" value="1"/>
</dbReference>
<dbReference type="PANTHER" id="PTHR11985">
    <property type="entry name" value="GLYCEROL-3-PHOSPHATE DEHYDROGENASE"/>
    <property type="match status" value="1"/>
</dbReference>
<evidence type="ECO:0000259" key="9">
    <source>
        <dbReference type="Pfam" id="PF16901"/>
    </source>
</evidence>
<dbReference type="STRING" id="1890364.A0A2P6NAK6"/>
<comment type="cofactor">
    <cofactor evidence="1 7">
        <name>FAD</name>
        <dbReference type="ChEBI" id="CHEBI:57692"/>
    </cofactor>
</comment>
<dbReference type="InParanoid" id="A0A2P6NAK6"/>
<dbReference type="SUPFAM" id="SSF51905">
    <property type="entry name" value="FAD/NAD(P)-binding domain"/>
    <property type="match status" value="1"/>
</dbReference>
<dbReference type="InterPro" id="IPR000447">
    <property type="entry name" value="G3P_DH_FAD-dep"/>
</dbReference>
<accession>A0A2P6NAK6</accession>
<dbReference type="PROSITE" id="PS00977">
    <property type="entry name" value="FAD_G3PDH_1"/>
    <property type="match status" value="1"/>
</dbReference>
<sequence length="721" mass="80003">MHITSTAMHHVKDRYLNRWHCLLCFSFCLNDQFYISLSHLYVLCQKTVLSLRDPGVKNGRDSLMLAMLEKRCYTDSSANDIKMQGGKLIPFLTSGNPRRENSPAGSTLEDKERRAGVGGYLLYDIYQTNNLRSKGLAKARFPGAREKFVQLPKRDAQIEKLKSGKEYDVLVIGGGASGTGAALDATTRGLKTALVERDDFAAGTSSRSTKLIHGGVRYLQKAVMQLDKGALSLVFEALHERQLFLDAAPHLTHPLPIMTPCYNYWEIPYYWVGLKLYDLLAGSQNIGWSHFLSQRESGRQFPMLAQEGLKGSVVYFDGQMDDARMNVSLALTAAAKGADVANHVEVTALLKGADGKVNGAKVRDTQTGDEWNVAAKVVINATGPFSDSIRKMDDPEVQNIILPSSGVHVMLPNYYSPNTTGLIVPKTADGRVVFMLPWQGYTIAGTTDSSVEITHNPKPHDDEVEFILEALSDYLSVQVRRQDVQAAWSGIRPLAKDPKATSTASASRDHVIDTSDSGLVTIAGGKWTTYRRMAQDVVDKAVEVGGLKDKAGPCLTKKIPMIGGEKWEPAFFTVITQNYRRQKTTRDGQVVSAKFPSDVAQHLSHSYGTRSLRVAQLAQQKYGDRLANNYPYIEAEVVYACQEEYAVNARDLISRRLRLAFLDSEVGKRVAPRVVKLMGDTLKWDEERRASELKEVLEYLEIFNAVPEVKGNVTEGRIIQE</sequence>
<feature type="domain" description="FAD dependent oxidoreductase" evidence="8">
    <location>
        <begin position="168"/>
        <end position="531"/>
    </location>
</feature>
<dbReference type="Gene3D" id="1.10.8.870">
    <property type="entry name" value="Alpha-glycerophosphate oxidase, cap domain"/>
    <property type="match status" value="1"/>
</dbReference>
<dbReference type="OrthoDB" id="264015at2759"/>
<evidence type="ECO:0000313" key="10">
    <source>
        <dbReference type="EMBL" id="PRP80980.1"/>
    </source>
</evidence>
<dbReference type="AlphaFoldDB" id="A0A2P6NAK6"/>
<dbReference type="PANTHER" id="PTHR11985:SF15">
    <property type="entry name" value="GLYCEROL-3-PHOSPHATE DEHYDROGENASE, MITOCHONDRIAL"/>
    <property type="match status" value="1"/>
</dbReference>
<comment type="caution">
    <text evidence="10">The sequence shown here is derived from an EMBL/GenBank/DDBJ whole genome shotgun (WGS) entry which is preliminary data.</text>
</comment>
<dbReference type="InterPro" id="IPR038299">
    <property type="entry name" value="DAO_C_sf"/>
</dbReference>
<evidence type="ECO:0000256" key="1">
    <source>
        <dbReference type="ARBA" id="ARBA00001974"/>
    </source>
</evidence>
<evidence type="ECO:0000259" key="8">
    <source>
        <dbReference type="Pfam" id="PF01266"/>
    </source>
</evidence>
<comment type="catalytic activity">
    <reaction evidence="7">
        <text>a quinone + sn-glycerol 3-phosphate = dihydroxyacetone phosphate + a quinol</text>
        <dbReference type="Rhea" id="RHEA:18977"/>
        <dbReference type="ChEBI" id="CHEBI:24646"/>
        <dbReference type="ChEBI" id="CHEBI:57597"/>
        <dbReference type="ChEBI" id="CHEBI:57642"/>
        <dbReference type="ChEBI" id="CHEBI:132124"/>
        <dbReference type="EC" id="1.1.5.3"/>
    </reaction>
</comment>
<dbReference type="InterPro" id="IPR031656">
    <property type="entry name" value="DAO_C"/>
</dbReference>
<feature type="domain" description="Alpha-glycerophosphate oxidase C-terminal" evidence="9">
    <location>
        <begin position="554"/>
        <end position="689"/>
    </location>
</feature>